<proteinExistence type="predicted"/>
<protein>
    <submittedName>
        <fullName evidence="2">Uncharacterized protein</fullName>
    </submittedName>
</protein>
<dbReference type="AlphaFoldDB" id="A0A024TNZ0"/>
<feature type="region of interest" description="Disordered" evidence="1">
    <location>
        <begin position="128"/>
        <end position="208"/>
    </location>
</feature>
<dbReference type="GeneID" id="20087943"/>
<accession>A0A024TNZ0</accession>
<evidence type="ECO:0000256" key="1">
    <source>
        <dbReference type="SAM" id="MobiDB-lite"/>
    </source>
</evidence>
<gene>
    <name evidence="2" type="ORF">H310_10893</name>
</gene>
<dbReference type="EMBL" id="KI913979">
    <property type="protein sequence ID" value="ETV95850.1"/>
    <property type="molecule type" value="Genomic_DNA"/>
</dbReference>
<sequence length="506" mass="55293">MGEDAPYVVHAPAIPQAPSFSGSTKQERRAFMRLYQKYVAQVNALQTARTRPFVMPVSASMDHFAKRRVALWDFNGTYVQIAESEWIAWFNLVFEEEPRDLDSLKKRLETTILFDVKILAAESRVSKMPGVDPLRGRQDCRGPYGQGGVAFDATVGSSQQTKRNTSDEEKSSKPAKAPDSRGHAPKRPDGKMLDGGAGPAKPRTLDGVARPDASLAPARKPAVCLKCEAQDLLTAQMQKWKDAREVLPTANVFDLGPNWSKIEGGATVADVVMVDNLLLDTRAKVNVPSVGLVAALEKAGVVTQVVVDDTPPALYPYGKATKPVLLSRRLRLSVALTTTCGPLLLRGLPVWIDDDADDDVALIFSRPLIPRIHNGRAPGQRALAQARTLLSIGCVPAVQDFDLEAGMECSTPVLDALPGESKEDRQRRCESEVKAILASKVEEARSLGLGQDEVERIENLLSRFVDVFRKDVGCDPPIKVEPLQVCLKPDAVPVKCSMRRNPPDHV</sequence>
<evidence type="ECO:0000313" key="2">
    <source>
        <dbReference type="EMBL" id="ETV95850.1"/>
    </source>
</evidence>
<feature type="compositionally biased region" description="Basic and acidic residues" evidence="1">
    <location>
        <begin position="164"/>
        <end position="192"/>
    </location>
</feature>
<organism evidence="2">
    <name type="scientific">Aphanomyces invadans</name>
    <dbReference type="NCBI Taxonomy" id="157072"/>
    <lineage>
        <taxon>Eukaryota</taxon>
        <taxon>Sar</taxon>
        <taxon>Stramenopiles</taxon>
        <taxon>Oomycota</taxon>
        <taxon>Saprolegniomycetes</taxon>
        <taxon>Saprolegniales</taxon>
        <taxon>Verrucalvaceae</taxon>
        <taxon>Aphanomyces</taxon>
    </lineage>
</organism>
<dbReference type="RefSeq" id="XP_008875601.1">
    <property type="nucleotide sequence ID" value="XM_008877379.1"/>
</dbReference>
<reference evidence="2" key="1">
    <citation type="submission" date="2013-12" db="EMBL/GenBank/DDBJ databases">
        <title>The Genome Sequence of Aphanomyces invadans NJM9701.</title>
        <authorList>
            <consortium name="The Broad Institute Genomics Platform"/>
            <person name="Russ C."/>
            <person name="Tyler B."/>
            <person name="van West P."/>
            <person name="Dieguez-Uribeondo J."/>
            <person name="Young S.K."/>
            <person name="Zeng Q."/>
            <person name="Gargeya S."/>
            <person name="Fitzgerald M."/>
            <person name="Abouelleil A."/>
            <person name="Alvarado L."/>
            <person name="Chapman S.B."/>
            <person name="Gainer-Dewar J."/>
            <person name="Goldberg J."/>
            <person name="Griggs A."/>
            <person name="Gujja S."/>
            <person name="Hansen M."/>
            <person name="Howarth C."/>
            <person name="Imamovic A."/>
            <person name="Ireland A."/>
            <person name="Larimer J."/>
            <person name="McCowan C."/>
            <person name="Murphy C."/>
            <person name="Pearson M."/>
            <person name="Poon T.W."/>
            <person name="Priest M."/>
            <person name="Roberts A."/>
            <person name="Saif S."/>
            <person name="Shea T."/>
            <person name="Sykes S."/>
            <person name="Wortman J."/>
            <person name="Nusbaum C."/>
            <person name="Birren B."/>
        </authorList>
    </citation>
    <scope>NUCLEOTIDE SEQUENCE [LARGE SCALE GENOMIC DNA]</scope>
    <source>
        <strain evidence="2">NJM9701</strain>
    </source>
</reference>
<name>A0A024TNZ0_9STRA</name>
<dbReference type="VEuPathDB" id="FungiDB:H310_10893"/>